<feature type="domain" description="Clusterin C-terminal" evidence="11">
    <location>
        <begin position="294"/>
        <end position="496"/>
    </location>
</feature>
<dbReference type="STRING" id="1841481.ENSSLDP00000011422"/>
<name>A0A3B4X6N0_SERLL</name>
<keyword evidence="5 9" id="KW-0175">Coiled coil</keyword>
<organism evidence="12 13">
    <name type="scientific">Seriola lalandi dorsalis</name>
    <dbReference type="NCBI Taxonomy" id="1841481"/>
    <lineage>
        <taxon>Eukaryota</taxon>
        <taxon>Metazoa</taxon>
        <taxon>Chordata</taxon>
        <taxon>Craniata</taxon>
        <taxon>Vertebrata</taxon>
        <taxon>Euteleostomi</taxon>
        <taxon>Actinopterygii</taxon>
        <taxon>Neopterygii</taxon>
        <taxon>Teleostei</taxon>
        <taxon>Neoteleostei</taxon>
        <taxon>Acanthomorphata</taxon>
        <taxon>Carangaria</taxon>
        <taxon>Carangiformes</taxon>
        <taxon>Carangidae</taxon>
        <taxon>Seriola</taxon>
    </lineage>
</organism>
<evidence type="ECO:0000256" key="6">
    <source>
        <dbReference type="ARBA" id="ARBA00023157"/>
    </source>
</evidence>
<proteinExistence type="inferred from homology"/>
<evidence type="ECO:0000256" key="2">
    <source>
        <dbReference type="ARBA" id="ARBA00010069"/>
    </source>
</evidence>
<dbReference type="InterPro" id="IPR000753">
    <property type="entry name" value="Clusterin-like"/>
</dbReference>
<evidence type="ECO:0000256" key="1">
    <source>
        <dbReference type="ARBA" id="ARBA00004613"/>
    </source>
</evidence>
<keyword evidence="13" id="KW-1185">Reference proteome</keyword>
<feature type="domain" description="Clusterin N-terminal" evidence="10">
    <location>
        <begin position="65"/>
        <end position="284"/>
    </location>
</feature>
<dbReference type="AlphaFoldDB" id="A0A3B4X6N0"/>
<dbReference type="PANTHER" id="PTHR10970:SF2">
    <property type="entry name" value="CLUSTERIN-LIKE PROTEIN 1"/>
    <property type="match status" value="1"/>
</dbReference>
<keyword evidence="3" id="KW-0964">Secreted</keyword>
<comment type="similarity">
    <text evidence="2 8">Belongs to the clusterin family.</text>
</comment>
<evidence type="ECO:0000259" key="11">
    <source>
        <dbReference type="SMART" id="SM00035"/>
    </source>
</evidence>
<dbReference type="GO" id="GO:0005615">
    <property type="term" value="C:extracellular space"/>
    <property type="evidence" value="ECO:0007669"/>
    <property type="project" value="TreeGrafter"/>
</dbReference>
<dbReference type="SMART" id="SM00035">
    <property type="entry name" value="CLa"/>
    <property type="match status" value="1"/>
</dbReference>
<evidence type="ECO:0000259" key="10">
    <source>
        <dbReference type="SMART" id="SM00030"/>
    </source>
</evidence>
<feature type="coiled-coil region" evidence="9">
    <location>
        <begin position="123"/>
        <end position="150"/>
    </location>
</feature>
<evidence type="ECO:0000256" key="9">
    <source>
        <dbReference type="SAM" id="Coils"/>
    </source>
</evidence>
<dbReference type="InterPro" id="IPR016014">
    <property type="entry name" value="Clusterin_N"/>
</dbReference>
<evidence type="ECO:0000256" key="7">
    <source>
        <dbReference type="ARBA" id="ARBA00023180"/>
    </source>
</evidence>
<evidence type="ECO:0000313" key="12">
    <source>
        <dbReference type="Ensembl" id="ENSSLDP00000011422.1"/>
    </source>
</evidence>
<dbReference type="PANTHER" id="PTHR10970">
    <property type="entry name" value="CLUSTERIN"/>
    <property type="match status" value="1"/>
</dbReference>
<evidence type="ECO:0000256" key="5">
    <source>
        <dbReference type="ARBA" id="ARBA00023054"/>
    </source>
</evidence>
<reference evidence="12" key="2">
    <citation type="submission" date="2025-09" db="UniProtKB">
        <authorList>
            <consortium name="Ensembl"/>
        </authorList>
    </citation>
    <scope>IDENTIFICATION</scope>
</reference>
<accession>A0A3B4X6N0</accession>
<evidence type="ECO:0000256" key="3">
    <source>
        <dbReference type="ARBA" id="ARBA00022525"/>
    </source>
</evidence>
<dbReference type="InterPro" id="IPR016015">
    <property type="entry name" value="Clusterin_C"/>
</dbReference>
<keyword evidence="7" id="KW-0325">Glycoprotein</keyword>
<evidence type="ECO:0000256" key="4">
    <source>
        <dbReference type="ARBA" id="ARBA00022729"/>
    </source>
</evidence>
<sequence>MSSCMCTCACMQTHDLCCACRVISDQISLCPHQTLRLTSTMKLLLSLVVLVVTLGVLNSAPEDQPKDISEDTLERLSVDGEKLVDEEVRRALYGVKEMREVMWRNEQKHEHLMKSLRHSSDKKRGAAQLAKEVTEKLEEAEEQCKDSLQSEWEACRPCLEDACKTFYTSTCRRGFATFHAKVENFFRRVSRRFGPREPRMDTGDILVNQAPENTDAEVVGIEDSFNRLISKVGSVVNRSVALVSRMSSRLDKVLQRAFLNDTNVLMEESTSDPYYPGRDSGFLQGMGLEDVLDSFFDFGKSVVEEFGAVVTQVFDDLHAAVEEEKKRGRESFPRFLQNRKLCRDLRKQTSECWQLQSQCEVCQGALLTECPSVRELHVELDEVSQLMDVSKEQYDEILSIVQRHTDETVSWLSNMAAEFSWVAQAVSNSSAPENIFRVTMVAPKSHDEQNVSVTDTKVEVNILNSPPLTLSVPGELALQDPAFIQYVAQEALDKYKEMIRYEDE</sequence>
<reference evidence="12" key="1">
    <citation type="submission" date="2025-08" db="UniProtKB">
        <authorList>
            <consortium name="Ensembl"/>
        </authorList>
    </citation>
    <scope>IDENTIFICATION</scope>
</reference>
<dbReference type="SMART" id="SM00030">
    <property type="entry name" value="CLb"/>
    <property type="match status" value="1"/>
</dbReference>
<protein>
    <recommendedName>
        <fullName evidence="8">Clusterin</fullName>
    </recommendedName>
</protein>
<evidence type="ECO:0000313" key="13">
    <source>
        <dbReference type="Proteomes" id="UP000261360"/>
    </source>
</evidence>
<dbReference type="Pfam" id="PF01093">
    <property type="entry name" value="Clusterin"/>
    <property type="match status" value="1"/>
</dbReference>
<dbReference type="GeneTree" id="ENSGT00530000063668"/>
<dbReference type="GO" id="GO:0051787">
    <property type="term" value="F:misfolded protein binding"/>
    <property type="evidence" value="ECO:0007669"/>
    <property type="project" value="TreeGrafter"/>
</dbReference>
<dbReference type="GO" id="GO:0005634">
    <property type="term" value="C:nucleus"/>
    <property type="evidence" value="ECO:0007669"/>
    <property type="project" value="TreeGrafter"/>
</dbReference>
<comment type="subcellular location">
    <subcellularLocation>
        <location evidence="1">Secreted</location>
    </subcellularLocation>
</comment>
<dbReference type="Proteomes" id="UP000261360">
    <property type="component" value="Unplaced"/>
</dbReference>
<evidence type="ECO:0000256" key="8">
    <source>
        <dbReference type="RuleBase" id="RU000629"/>
    </source>
</evidence>
<keyword evidence="6" id="KW-1015">Disulfide bond</keyword>
<keyword evidence="4" id="KW-0732">Signal</keyword>
<dbReference type="Ensembl" id="ENSSLDT00000011833.1">
    <property type="protein sequence ID" value="ENSSLDP00000011422.1"/>
    <property type="gene ID" value="ENSSLDG00000009074.1"/>
</dbReference>